<dbReference type="PANTHER" id="PTHR42756:SF1">
    <property type="entry name" value="TRANSCRIPTIONAL REPRESSOR OF EMRAB OPERON"/>
    <property type="match status" value="1"/>
</dbReference>
<dbReference type="InterPro" id="IPR000835">
    <property type="entry name" value="HTH_MarR-typ"/>
</dbReference>
<reference evidence="5 7" key="2">
    <citation type="journal article" date="2018" name="Microb. Genom.">
        <title>Deciphering the unexplored Leptospira diversity from soils uncovers genomic evolution to virulence.</title>
        <authorList>
            <person name="Thibeaux R."/>
            <person name="Iraola G."/>
            <person name="Ferres I."/>
            <person name="Bierque E."/>
            <person name="Girault D."/>
            <person name="Soupe-Gilbert M.E."/>
            <person name="Picardeau M."/>
            <person name="Goarant C."/>
        </authorList>
    </citation>
    <scope>NUCLEOTIDE SEQUENCE [LARGE SCALE GENOMIC DNA]</scope>
    <source>
        <strain evidence="5 7">ATI7-C-A5</strain>
    </source>
</reference>
<keyword evidence="3" id="KW-0804">Transcription</keyword>
<dbReference type="PROSITE" id="PS01117">
    <property type="entry name" value="HTH_MARR_1"/>
    <property type="match status" value="1"/>
</dbReference>
<dbReference type="Gene3D" id="1.10.10.10">
    <property type="entry name" value="Winged helix-like DNA-binding domain superfamily/Winged helix DNA-binding domain"/>
    <property type="match status" value="1"/>
</dbReference>
<proteinExistence type="predicted"/>
<dbReference type="InterPro" id="IPR036388">
    <property type="entry name" value="WH-like_DNA-bd_sf"/>
</dbReference>
<dbReference type="Proteomes" id="UP000232122">
    <property type="component" value="Unassembled WGS sequence"/>
</dbReference>
<dbReference type="Pfam" id="PF01047">
    <property type="entry name" value="MarR"/>
    <property type="match status" value="1"/>
</dbReference>
<dbReference type="InterPro" id="IPR036390">
    <property type="entry name" value="WH_DNA-bd_sf"/>
</dbReference>
<comment type="caution">
    <text evidence="6">The sequence shown here is derived from an EMBL/GenBank/DDBJ whole genome shotgun (WGS) entry which is preliminary data.</text>
</comment>
<dbReference type="PROSITE" id="PS50995">
    <property type="entry name" value="HTH_MARR_2"/>
    <property type="match status" value="1"/>
</dbReference>
<gene>
    <name evidence="5" type="ORF">CH379_019505</name>
    <name evidence="6" type="ORF">CH379_06215</name>
</gene>
<sequence>MFVLDKQLGFNLHRVALLFRRELSRCLRDYNLTPEQWQVLATLWEKESLTQKEIIHITLQDAPSASRMVARMVQNDLVKSEISKEDKRATLITLTKTGRSYEKILPKKILSHFEILLRDFPDKKKQTLLEMLKELRIVFGDFNSSPQEIAD</sequence>
<evidence type="ECO:0000256" key="1">
    <source>
        <dbReference type="ARBA" id="ARBA00023015"/>
    </source>
</evidence>
<evidence type="ECO:0000313" key="7">
    <source>
        <dbReference type="Proteomes" id="UP000232122"/>
    </source>
</evidence>
<accession>A0A2N0BB24</accession>
<dbReference type="RefSeq" id="WP_100746630.1">
    <property type="nucleotide sequence ID" value="NZ_NPEF02000036.1"/>
</dbReference>
<evidence type="ECO:0000313" key="5">
    <source>
        <dbReference type="EMBL" id="MDV6237820.1"/>
    </source>
</evidence>
<dbReference type="InterPro" id="IPR023187">
    <property type="entry name" value="Tscrpt_reg_MarR-type_CS"/>
</dbReference>
<dbReference type="EMBL" id="NPEF01000046">
    <property type="protein sequence ID" value="PJZ93742.1"/>
    <property type="molecule type" value="Genomic_DNA"/>
</dbReference>
<keyword evidence="7" id="KW-1185">Reference proteome</keyword>
<reference evidence="6" key="1">
    <citation type="submission" date="2017-07" db="EMBL/GenBank/DDBJ databases">
        <title>Leptospira spp. isolated from tropical soils.</title>
        <authorList>
            <person name="Thibeaux R."/>
            <person name="Iraola G."/>
            <person name="Ferres I."/>
            <person name="Bierque E."/>
            <person name="Girault D."/>
            <person name="Soupe-Gilbert M.-E."/>
            <person name="Picardeau M."/>
            <person name="Goarant C."/>
        </authorList>
    </citation>
    <scope>NUCLEOTIDE SEQUENCE [LARGE SCALE GENOMIC DNA]</scope>
    <source>
        <strain evidence="6">ATI7-C-A5</strain>
    </source>
</reference>
<protein>
    <submittedName>
        <fullName evidence="6">MarR family transcriptional regulator</fullName>
    </submittedName>
</protein>
<evidence type="ECO:0000259" key="4">
    <source>
        <dbReference type="PROSITE" id="PS50995"/>
    </source>
</evidence>
<evidence type="ECO:0000313" key="6">
    <source>
        <dbReference type="EMBL" id="PJZ93742.1"/>
    </source>
</evidence>
<dbReference type="PANTHER" id="PTHR42756">
    <property type="entry name" value="TRANSCRIPTIONAL REGULATOR, MARR"/>
    <property type="match status" value="1"/>
</dbReference>
<evidence type="ECO:0000256" key="3">
    <source>
        <dbReference type="ARBA" id="ARBA00023163"/>
    </source>
</evidence>
<name>A0A2N0BLQ1_9LEPT</name>
<accession>A0A2N0BLQ1</accession>
<dbReference type="SMART" id="SM00347">
    <property type="entry name" value="HTH_MARR"/>
    <property type="match status" value="1"/>
</dbReference>
<keyword evidence="2" id="KW-0238">DNA-binding</keyword>
<dbReference type="SUPFAM" id="SSF46785">
    <property type="entry name" value="Winged helix' DNA-binding domain"/>
    <property type="match status" value="1"/>
</dbReference>
<dbReference type="GO" id="GO:0003677">
    <property type="term" value="F:DNA binding"/>
    <property type="evidence" value="ECO:0007669"/>
    <property type="project" value="UniProtKB-KW"/>
</dbReference>
<keyword evidence="1" id="KW-0805">Transcription regulation</keyword>
<reference evidence="5" key="3">
    <citation type="submission" date="2023-10" db="EMBL/GenBank/DDBJ databases">
        <authorList>
            <person name="Picardeau M."/>
            <person name="Thibeaux R."/>
        </authorList>
    </citation>
    <scope>NUCLEOTIDE SEQUENCE</scope>
    <source>
        <strain evidence="5">ATI7-C-A5</strain>
    </source>
</reference>
<dbReference type="EMBL" id="NPEF02000036">
    <property type="protein sequence ID" value="MDV6237820.1"/>
    <property type="molecule type" value="Genomic_DNA"/>
</dbReference>
<evidence type="ECO:0000256" key="2">
    <source>
        <dbReference type="ARBA" id="ARBA00023125"/>
    </source>
</evidence>
<dbReference type="OrthoDB" id="9799663at2"/>
<dbReference type="AlphaFoldDB" id="A0A2N0BLQ1"/>
<feature type="domain" description="HTH marR-type" evidence="4">
    <location>
        <begin position="5"/>
        <end position="137"/>
    </location>
</feature>
<dbReference type="GO" id="GO:0003700">
    <property type="term" value="F:DNA-binding transcription factor activity"/>
    <property type="evidence" value="ECO:0007669"/>
    <property type="project" value="InterPro"/>
</dbReference>
<organism evidence="6">
    <name type="scientific">Leptospira ellisii</name>
    <dbReference type="NCBI Taxonomy" id="2023197"/>
    <lineage>
        <taxon>Bacteria</taxon>
        <taxon>Pseudomonadati</taxon>
        <taxon>Spirochaetota</taxon>
        <taxon>Spirochaetia</taxon>
        <taxon>Leptospirales</taxon>
        <taxon>Leptospiraceae</taxon>
        <taxon>Leptospira</taxon>
    </lineage>
</organism>